<gene>
    <name evidence="1" type="ORF">A3A77_00865</name>
</gene>
<evidence type="ECO:0000313" key="2">
    <source>
        <dbReference type="Proteomes" id="UP000178659"/>
    </source>
</evidence>
<accession>A0A1G1VAN5</accession>
<dbReference type="AlphaFoldDB" id="A0A1G1VAN5"/>
<dbReference type="Proteomes" id="UP000178659">
    <property type="component" value="Unassembled WGS sequence"/>
</dbReference>
<proteinExistence type="predicted"/>
<reference evidence="1 2" key="1">
    <citation type="journal article" date="2016" name="Nat. Commun.">
        <title>Thousands of microbial genomes shed light on interconnected biogeochemical processes in an aquifer system.</title>
        <authorList>
            <person name="Anantharaman K."/>
            <person name="Brown C.T."/>
            <person name="Hug L.A."/>
            <person name="Sharon I."/>
            <person name="Castelle C.J."/>
            <person name="Probst A.J."/>
            <person name="Thomas B.C."/>
            <person name="Singh A."/>
            <person name="Wilkins M.J."/>
            <person name="Karaoz U."/>
            <person name="Brodie E.L."/>
            <person name="Williams K.H."/>
            <person name="Hubbard S.S."/>
            <person name="Banfield J.F."/>
        </authorList>
    </citation>
    <scope>NUCLEOTIDE SEQUENCE [LARGE SCALE GENOMIC DNA]</scope>
</reference>
<sequence length="180" mass="20770">MVAERESRYDLISGSLDRRRVAREYERTLNSRVCDFTIPAQAPEVASQVASSFEFSNLQKPVEAFLDEVVSCEEVRGIVFEKYTDDAKLWLSVVIFSLEKSKKISQWQGGRPAVYTAMSNFRKSVPYHKHFGVDFWFGKVRKGETLEEAVMRAHKHKTHLSALLPRFSLPDSYYIAKIQQ</sequence>
<dbReference type="EMBL" id="MHCC01000027">
    <property type="protein sequence ID" value="OGY12508.1"/>
    <property type="molecule type" value="Genomic_DNA"/>
</dbReference>
<evidence type="ECO:0000313" key="1">
    <source>
        <dbReference type="EMBL" id="OGY12508.1"/>
    </source>
</evidence>
<name>A0A1G1VAN5_9BACT</name>
<protein>
    <submittedName>
        <fullName evidence="1">Uncharacterized protein</fullName>
    </submittedName>
</protein>
<comment type="caution">
    <text evidence="1">The sequence shown here is derived from an EMBL/GenBank/DDBJ whole genome shotgun (WGS) entry which is preliminary data.</text>
</comment>
<organism evidence="1 2">
    <name type="scientific">Candidatus Blackburnbacteria bacterium RIFCSPLOWO2_01_FULL_40_20</name>
    <dbReference type="NCBI Taxonomy" id="1797519"/>
    <lineage>
        <taxon>Bacteria</taxon>
        <taxon>Candidatus Blackburniibacteriota</taxon>
    </lineage>
</organism>